<keyword evidence="1" id="KW-0175">Coiled coil</keyword>
<dbReference type="PROSITE" id="PS51688">
    <property type="entry name" value="ICA"/>
    <property type="match status" value="1"/>
</dbReference>
<evidence type="ECO:0000313" key="3">
    <source>
        <dbReference type="EMBL" id="MBL5937102.1"/>
    </source>
</evidence>
<comment type="caution">
    <text evidence="3">The sequence shown here is derived from an EMBL/GenBank/DDBJ whole genome shotgun (WGS) entry which is preliminary data.</text>
</comment>
<dbReference type="Pfam" id="PF13884">
    <property type="entry name" value="Peptidase_S74"/>
    <property type="match status" value="1"/>
</dbReference>
<dbReference type="RefSeq" id="WP_202666550.1">
    <property type="nucleotide sequence ID" value="NZ_JAENMR010000019.1"/>
</dbReference>
<feature type="coiled-coil region" evidence="1">
    <location>
        <begin position="1002"/>
        <end position="1036"/>
    </location>
</feature>
<reference evidence="3" key="1">
    <citation type="submission" date="2020-12" db="EMBL/GenBank/DDBJ databases">
        <title>Draft genome sequence of Enterobacter spp., Lelliottia spp. and Serratia spp. isolated from drinking water reservoirs and lakes.</title>
        <authorList>
            <person name="Reitter C."/>
            <person name="Neuhaus K."/>
            <person name="Huegler M."/>
        </authorList>
    </citation>
    <scope>NUCLEOTIDE SEQUENCE</scope>
    <source>
        <strain evidence="3">TZW15</strain>
    </source>
</reference>
<accession>A0AAP2AIL6</accession>
<protein>
    <submittedName>
        <fullName evidence="3">Tail fiber domain-containing protein</fullName>
    </submittedName>
</protein>
<dbReference type="Gene3D" id="6.20.80.10">
    <property type="match status" value="1"/>
</dbReference>
<dbReference type="AlphaFoldDB" id="A0AAP2AIL6"/>
<organism evidence="3 4">
    <name type="scientific">Lelliottia amnigena</name>
    <name type="common">Enterobacter amnigenus</name>
    <dbReference type="NCBI Taxonomy" id="61646"/>
    <lineage>
        <taxon>Bacteria</taxon>
        <taxon>Pseudomonadati</taxon>
        <taxon>Pseudomonadota</taxon>
        <taxon>Gammaproteobacteria</taxon>
        <taxon>Enterobacterales</taxon>
        <taxon>Enterobacteriaceae</taxon>
        <taxon>Lelliottia</taxon>
    </lineage>
</organism>
<name>A0AAP2AIL6_LELAM</name>
<dbReference type="InterPro" id="IPR030392">
    <property type="entry name" value="S74_ICA"/>
</dbReference>
<proteinExistence type="predicted"/>
<evidence type="ECO:0000259" key="2">
    <source>
        <dbReference type="PROSITE" id="PS51688"/>
    </source>
</evidence>
<evidence type="ECO:0000256" key="1">
    <source>
        <dbReference type="SAM" id="Coils"/>
    </source>
</evidence>
<dbReference type="CDD" id="cd19958">
    <property type="entry name" value="pyocin_knob"/>
    <property type="match status" value="1"/>
</dbReference>
<feature type="domain" description="Peptidase S74" evidence="2">
    <location>
        <begin position="912"/>
        <end position="1001"/>
    </location>
</feature>
<evidence type="ECO:0000313" key="4">
    <source>
        <dbReference type="Proteomes" id="UP000653275"/>
    </source>
</evidence>
<dbReference type="Proteomes" id="UP000653275">
    <property type="component" value="Unassembled WGS sequence"/>
</dbReference>
<dbReference type="EMBL" id="JAENMS010000019">
    <property type="protein sequence ID" value="MBL5937102.1"/>
    <property type="molecule type" value="Genomic_DNA"/>
</dbReference>
<gene>
    <name evidence="3" type="ORF">I7V27_22035</name>
</gene>
<sequence>MSDIFSGKGLNLQYNTDIGNRSPQGIGNVSISELNTFPKLTIQSEVNTFDTYNSGYSSKLLSDLIIQPFDISVNYLPDDSSHMFLDSMAESGTKFQVTAQYKLENTEQEIVYSMVNGYITSTSTSGGKDSVLTKSYTFTPEDVIARVQAADALLPIYQGDYGVGANTTDVPQYQPTVPTGNSFIKVPSTQAGNPAGADMMGVGLVDGTSVAEFAMTKTGTLSLYAKNATTAWTRIYTATQMDARYVPLTRTINGHVLSSDVVLDSTDTGSLSISNNLSDLADAEIARTNLDVYSKEEVDSVVQDLATSINELEGTVEANDSAINNRVEELTSTVEANDTAISSRVDDLESTVHDNKTTTDTSISTLESTVKDNKTITDTRISTLEDNDTVIHSRIDNLVSTVGNNDTAINIRVDNLESTITTNNNAALKKSSNLSDVANVATSRTNLGLGTAAVQNIGVSGATIPLLSTNNTWSGTQTFTSNITGNITGTASNITGTVAIANGGTGATTAVQARANLGVMPFIRSTLTATDNLNDLTDTGFYFCAASGSATPENNYPTQVAGSVVVMMNAANNPMGCTQLFYPFNSNDVYTRRKLYTSSVAFTWTAWSKTLFVGDYGVGTANGLRPNSSASGFYGDSDGSTLWAPINGVGFQSSYADNRIGQSWIDPSGRMHSRFLQNNNPQTPRTTAEWNAVAYTNLLNTFTGVNNFKGDLQIEGNITSSAAYPLKLVSSNPTLAFIETDSDDSTYLWVADGGNLRLNRDTTGGVNILNYTRSNNTLAFGAANNSFTNAVGVGGTFYTNGVSTMNNQVQITQNGEALRLVAPTGQASYIMSYTSNSGSAADRRWYMGNGGGDNTVVLTNSRVNNTMYLYDNGTVMLSARSNSTGSGTIQNLTLNNNGTITGPQGTIQQTASDIRLKSDIEPAKEGALKRINAIGCVEFTWDADERRDRGFIAQQLAEVDDLYTFRVDGCDYLNYSSTALFSDTFGAIQELTAIKDTQAELIESQTNSIDELQTTVQNQQVQIDELKALVQSLLDNK</sequence>